<keyword evidence="2" id="KW-1185">Reference proteome</keyword>
<protein>
    <submittedName>
        <fullName evidence="1">4Fe-4S dicluster domain-containing protein</fullName>
    </submittedName>
</protein>
<proteinExistence type="predicted"/>
<sequence length="602" mass="66087">MNGHDGTNFEKILVCCGTCCLANNSMDIDSGLKERIQQAGLPLEVEPMVKATGCSGLCENGPIVRFLPDDLCYYKVKPGDVDEVFEKTVLNKQEIDRLMHREPEQRNRVRTREENSFYKKQFRIALRNTGEIDPFSIQDYMERGGYSAAKKALKMTPEEILTEIEGSGLRGRGGAGFPTGRKWRQCAGIGRYPKYTICNGDEGDPGAFMDRCILEGDPHSIIEGMLIGSLAIGANSGYLYIRNEYGLAVRTMEEAICQAREKGFLGKNIFGSGYEFHLQIVKGGGAFVCGESTALMASIEGNTGEPRAKYIRSVERGLWGQPTLLNNVETWANIPEIINRGGSWFSSIGTEKSKGTKVFSLVGKVKNNGLVEVPMGITLRELIFEIGGGIIGGRRFKAVQTGGPSGGCIPQELLDMKVDFDSLEAADSMMGSGGMIVMDERTCMVDTARYYINFLSEESCGKCVPCREGLRRMLEVLDGITEGKGSEEDLELLIWLGSMMKEAALCGLGKSAPNPVLSTIKYFRQEYLSHIRDQRCPAGICKKLTTFRILEEKCTGCGLCKKNCGVGAISGKPRLSHVIDEELCTRCGNCIDVCRFQAVEIG</sequence>
<evidence type="ECO:0000313" key="1">
    <source>
        <dbReference type="EMBL" id="QOX62517.1"/>
    </source>
</evidence>
<evidence type="ECO:0000313" key="2">
    <source>
        <dbReference type="Proteomes" id="UP000594014"/>
    </source>
</evidence>
<dbReference type="EMBL" id="CP042469">
    <property type="protein sequence ID" value="QOX62517.1"/>
    <property type="molecule type" value="Genomic_DNA"/>
</dbReference>
<name>A0ACD1A872_9FIRM</name>
<organism evidence="1 2">
    <name type="scientific">Anoxybacterium hadale</name>
    <dbReference type="NCBI Taxonomy" id="3408580"/>
    <lineage>
        <taxon>Bacteria</taxon>
        <taxon>Bacillati</taxon>
        <taxon>Bacillota</taxon>
        <taxon>Clostridia</taxon>
        <taxon>Peptostreptococcales</taxon>
        <taxon>Anaerovoracaceae</taxon>
        <taxon>Anoxybacterium</taxon>
    </lineage>
</organism>
<accession>A0ACD1A872</accession>
<gene>
    <name evidence="1" type="ORF">FRZ06_03735</name>
</gene>
<reference evidence="1" key="1">
    <citation type="submission" date="2019-08" db="EMBL/GenBank/DDBJ databases">
        <title>Genome sequence of Clostridiales bacterium MT110.</title>
        <authorList>
            <person name="Cao J."/>
        </authorList>
    </citation>
    <scope>NUCLEOTIDE SEQUENCE</scope>
    <source>
        <strain evidence="1">MT110</strain>
    </source>
</reference>
<dbReference type="Proteomes" id="UP000594014">
    <property type="component" value="Chromosome"/>
</dbReference>